<dbReference type="InterPro" id="IPR023780">
    <property type="entry name" value="Chromo_domain"/>
</dbReference>
<dbReference type="Pfam" id="PF00385">
    <property type="entry name" value="Chromo"/>
    <property type="match status" value="1"/>
</dbReference>
<accession>A0A5J4ZGZ9</accession>
<dbReference type="InterPro" id="IPR056924">
    <property type="entry name" value="SH3_Tf2-1"/>
</dbReference>
<dbReference type="PANTHER" id="PTHR46148:SF52">
    <property type="entry name" value="OS04G0603800 PROTEIN"/>
    <property type="match status" value="1"/>
</dbReference>
<dbReference type="InterPro" id="IPR021109">
    <property type="entry name" value="Peptidase_aspartic_dom_sf"/>
</dbReference>
<dbReference type="Gene3D" id="2.40.70.10">
    <property type="entry name" value="Acid Proteases"/>
    <property type="match status" value="1"/>
</dbReference>
<evidence type="ECO:0000313" key="5">
    <source>
        <dbReference type="EMBL" id="KAA8517943.1"/>
    </source>
</evidence>
<evidence type="ECO:0000259" key="2">
    <source>
        <dbReference type="Pfam" id="PF00385"/>
    </source>
</evidence>
<evidence type="ECO:0000313" key="6">
    <source>
        <dbReference type="Proteomes" id="UP000325577"/>
    </source>
</evidence>
<feature type="domain" description="Retrotransposon gag" evidence="3">
    <location>
        <begin position="112"/>
        <end position="197"/>
    </location>
</feature>
<keyword evidence="6" id="KW-1185">Reference proteome</keyword>
<dbReference type="SUPFAM" id="SSF54160">
    <property type="entry name" value="Chromo domain-like"/>
    <property type="match status" value="1"/>
</dbReference>
<evidence type="ECO:0000259" key="3">
    <source>
        <dbReference type="Pfam" id="PF03732"/>
    </source>
</evidence>
<gene>
    <name evidence="5" type="ORF">F0562_015417</name>
</gene>
<evidence type="ECO:0000259" key="4">
    <source>
        <dbReference type="Pfam" id="PF24626"/>
    </source>
</evidence>
<feature type="domain" description="Tf2-1-like SH3-like" evidence="4">
    <location>
        <begin position="516"/>
        <end position="580"/>
    </location>
</feature>
<dbReference type="Proteomes" id="UP000325577">
    <property type="component" value="Linkage Group LG7"/>
</dbReference>
<dbReference type="PANTHER" id="PTHR46148">
    <property type="entry name" value="CHROMO DOMAIN-CONTAINING PROTEIN"/>
    <property type="match status" value="1"/>
</dbReference>
<organism evidence="5 6">
    <name type="scientific">Nyssa sinensis</name>
    <dbReference type="NCBI Taxonomy" id="561372"/>
    <lineage>
        <taxon>Eukaryota</taxon>
        <taxon>Viridiplantae</taxon>
        <taxon>Streptophyta</taxon>
        <taxon>Embryophyta</taxon>
        <taxon>Tracheophyta</taxon>
        <taxon>Spermatophyta</taxon>
        <taxon>Magnoliopsida</taxon>
        <taxon>eudicotyledons</taxon>
        <taxon>Gunneridae</taxon>
        <taxon>Pentapetalae</taxon>
        <taxon>asterids</taxon>
        <taxon>Cornales</taxon>
        <taxon>Nyssaceae</taxon>
        <taxon>Nyssa</taxon>
    </lineage>
</organism>
<name>A0A5J4ZGZ9_9ASTE</name>
<sequence length="684" mass="78239">MASNKERIEALEAGLGGVQDGLHKMEIGMADRFHHLEGTINCLSDLLLATQEPPLHGTHHRGGHDRGRPVVSSRTAKLEFPRFTGDDLTEWFNRVNQFFEFQGTPEAHKVSLASYHLEGEANQWWQWIRRTFGEEGRSLSWADFEDELWARFGPSECEDFDEALSRIRQDGSLPDYQREFERLGNRVRGWTQRALVGTRAATPTTAVPVWRLTWDEMKLRRAQGLCFNCNDRFTARHKCQGPRLLMLKGDDGSNNLLDNTITEEQPMEEIHEELFKPEITLHALTGWTAPKTMRLAARIGFHDVIVLIDSGSTHNFISERMANLLRLPVVPTEAFTIWVANGTNLRCQGRFEDVKVDLQGTLFSLTLYSLPLTRLDVVLGIQWLELLGSVVCDWKRLTMEFSWENQPKKLIGIDGKDIYTASAKELSKALHHGHALFALCFQVAHVAPQATIHPRMQELLHDFSDLFIEPTSLPPARELLNRDELLRHFKANLERSVNRMKQLADHKRRDVSFKLGDWVLLKLHPYRQQTAFKRVYQKLASRFYGPYKILAKVGPVAYQLQLPEGARIHPVFHVSLLKQYQAKECSAAPPPVELPPFTDDGVVHLEPHTILNTRWIKQGAQLIEESLVHWKKLPAKDATWEPTQKLLAMFPGVDLEDKDPPNGGSIDRPRRSARSFKPNPKYMG</sequence>
<dbReference type="Pfam" id="PF24626">
    <property type="entry name" value="SH3_Tf2-1"/>
    <property type="match status" value="1"/>
</dbReference>
<dbReference type="CDD" id="cd00303">
    <property type="entry name" value="retropepsin_like"/>
    <property type="match status" value="1"/>
</dbReference>
<dbReference type="SUPFAM" id="SSF50630">
    <property type="entry name" value="Acid proteases"/>
    <property type="match status" value="1"/>
</dbReference>
<dbReference type="OrthoDB" id="2013610at2759"/>
<dbReference type="AlphaFoldDB" id="A0A5J4ZGZ9"/>
<feature type="region of interest" description="Disordered" evidence="1">
    <location>
        <begin position="653"/>
        <end position="684"/>
    </location>
</feature>
<dbReference type="InterPro" id="IPR016197">
    <property type="entry name" value="Chromo-like_dom_sf"/>
</dbReference>
<proteinExistence type="predicted"/>
<dbReference type="InterPro" id="IPR005162">
    <property type="entry name" value="Retrotrans_gag_dom"/>
</dbReference>
<dbReference type="Pfam" id="PF03732">
    <property type="entry name" value="Retrotrans_gag"/>
    <property type="match status" value="1"/>
</dbReference>
<dbReference type="Pfam" id="PF08284">
    <property type="entry name" value="RVP_2"/>
    <property type="match status" value="1"/>
</dbReference>
<evidence type="ECO:0000256" key="1">
    <source>
        <dbReference type="SAM" id="MobiDB-lite"/>
    </source>
</evidence>
<reference evidence="5 6" key="1">
    <citation type="submission" date="2019-09" db="EMBL/GenBank/DDBJ databases">
        <title>A chromosome-level genome assembly of the Chinese tupelo Nyssa sinensis.</title>
        <authorList>
            <person name="Yang X."/>
            <person name="Kang M."/>
            <person name="Yang Y."/>
            <person name="Xiong H."/>
            <person name="Wang M."/>
            <person name="Zhang Z."/>
            <person name="Wang Z."/>
            <person name="Wu H."/>
            <person name="Ma T."/>
            <person name="Liu J."/>
            <person name="Xi Z."/>
        </authorList>
    </citation>
    <scope>NUCLEOTIDE SEQUENCE [LARGE SCALE GENOMIC DNA]</scope>
    <source>
        <strain evidence="5">J267</strain>
        <tissue evidence="5">Leaf</tissue>
    </source>
</reference>
<protein>
    <submittedName>
        <fullName evidence="5">Uncharacterized protein</fullName>
    </submittedName>
</protein>
<dbReference type="EMBL" id="CM018050">
    <property type="protein sequence ID" value="KAA8517943.1"/>
    <property type="molecule type" value="Genomic_DNA"/>
</dbReference>
<feature type="domain" description="Chromo" evidence="2">
    <location>
        <begin position="606"/>
        <end position="651"/>
    </location>
</feature>
<feature type="region of interest" description="Disordered" evidence="1">
    <location>
        <begin position="53"/>
        <end position="72"/>
    </location>
</feature>